<feature type="compositionally biased region" description="Pro residues" evidence="1">
    <location>
        <begin position="70"/>
        <end position="79"/>
    </location>
</feature>
<accession>A0A2K2CVT5</accession>
<keyword evidence="4" id="KW-1185">Reference proteome</keyword>
<gene>
    <name evidence="2" type="ORF">BRADI_3g07643v3</name>
</gene>
<dbReference type="Gramene" id="PNT66141">
    <property type="protein sequence ID" value="PNT66141"/>
    <property type="gene ID" value="BRADI_3g07643v3"/>
</dbReference>
<reference evidence="3" key="3">
    <citation type="submission" date="2018-08" db="UniProtKB">
        <authorList>
            <consortium name="EnsemblPlants"/>
        </authorList>
    </citation>
    <scope>IDENTIFICATION</scope>
    <source>
        <strain evidence="3">cv. Bd21</strain>
    </source>
</reference>
<organism evidence="2">
    <name type="scientific">Brachypodium distachyon</name>
    <name type="common">Purple false brome</name>
    <name type="synonym">Trachynia distachya</name>
    <dbReference type="NCBI Taxonomy" id="15368"/>
    <lineage>
        <taxon>Eukaryota</taxon>
        <taxon>Viridiplantae</taxon>
        <taxon>Streptophyta</taxon>
        <taxon>Embryophyta</taxon>
        <taxon>Tracheophyta</taxon>
        <taxon>Spermatophyta</taxon>
        <taxon>Magnoliopsida</taxon>
        <taxon>Liliopsida</taxon>
        <taxon>Poales</taxon>
        <taxon>Poaceae</taxon>
        <taxon>BOP clade</taxon>
        <taxon>Pooideae</taxon>
        <taxon>Stipodae</taxon>
        <taxon>Brachypodieae</taxon>
        <taxon>Brachypodium</taxon>
    </lineage>
</organism>
<dbReference type="InParanoid" id="A0A2K2CVT5"/>
<dbReference type="EnsemblPlants" id="PNT66141">
    <property type="protein sequence ID" value="PNT66141"/>
    <property type="gene ID" value="BRADI_3g07643v3"/>
</dbReference>
<evidence type="ECO:0000313" key="3">
    <source>
        <dbReference type="EnsemblPlants" id="PNT66141"/>
    </source>
</evidence>
<evidence type="ECO:0000313" key="2">
    <source>
        <dbReference type="EMBL" id="PNT66141.1"/>
    </source>
</evidence>
<dbReference type="AlphaFoldDB" id="A0A2K2CVT5"/>
<sequence>MEPKDFQSVHLHRQDDIAKDTQNLQRSLGPRDQAFRSRPVAPLPACPPSQIRPAALTALARAPRRSCRPARPPPPPIPPSHSTAPRPRSPLCNLRPPPSRRPAHHAAENHAFEAVPLLPFLLYHGGCPLGLRRECLLELLLEALTGSI</sequence>
<feature type="region of interest" description="Disordered" evidence="1">
    <location>
        <begin position="1"/>
        <end position="105"/>
    </location>
</feature>
<reference evidence="2 3" key="1">
    <citation type="journal article" date="2010" name="Nature">
        <title>Genome sequencing and analysis of the model grass Brachypodium distachyon.</title>
        <authorList>
            <consortium name="International Brachypodium Initiative"/>
        </authorList>
    </citation>
    <scope>NUCLEOTIDE SEQUENCE [LARGE SCALE GENOMIC DNA]</scope>
    <source>
        <strain evidence="2 3">Bd21</strain>
    </source>
</reference>
<dbReference type="Proteomes" id="UP000008810">
    <property type="component" value="Chromosome 3"/>
</dbReference>
<evidence type="ECO:0000313" key="4">
    <source>
        <dbReference type="Proteomes" id="UP000008810"/>
    </source>
</evidence>
<reference evidence="2" key="2">
    <citation type="submission" date="2017-06" db="EMBL/GenBank/DDBJ databases">
        <title>WGS assembly of Brachypodium distachyon.</title>
        <authorList>
            <consortium name="The International Brachypodium Initiative"/>
            <person name="Lucas S."/>
            <person name="Harmon-Smith M."/>
            <person name="Lail K."/>
            <person name="Tice H."/>
            <person name="Grimwood J."/>
            <person name="Bruce D."/>
            <person name="Barry K."/>
            <person name="Shu S."/>
            <person name="Lindquist E."/>
            <person name="Wang M."/>
            <person name="Pitluck S."/>
            <person name="Vogel J.P."/>
            <person name="Garvin D.F."/>
            <person name="Mockler T.C."/>
            <person name="Schmutz J."/>
            <person name="Rokhsar D."/>
            <person name="Bevan M.W."/>
        </authorList>
    </citation>
    <scope>NUCLEOTIDE SEQUENCE</scope>
    <source>
        <strain evidence="2">Bd21</strain>
    </source>
</reference>
<protein>
    <submittedName>
        <fullName evidence="2 3">Uncharacterized protein</fullName>
    </submittedName>
</protein>
<feature type="compositionally biased region" description="Basic and acidic residues" evidence="1">
    <location>
        <begin position="1"/>
        <end position="19"/>
    </location>
</feature>
<evidence type="ECO:0000256" key="1">
    <source>
        <dbReference type="SAM" id="MobiDB-lite"/>
    </source>
</evidence>
<proteinExistence type="predicted"/>
<dbReference type="EMBL" id="CM000882">
    <property type="protein sequence ID" value="PNT66141.1"/>
    <property type="molecule type" value="Genomic_DNA"/>
</dbReference>
<name>A0A2K2CVT5_BRADI</name>
<feature type="compositionally biased region" description="Low complexity" evidence="1">
    <location>
        <begin position="52"/>
        <end position="61"/>
    </location>
</feature>